<name>B9R6W8_RICCO</name>
<protein>
    <submittedName>
        <fullName evidence="1">Uncharacterized protein</fullName>
    </submittedName>
</protein>
<dbReference type="InParanoid" id="B9R6W8"/>
<evidence type="ECO:0000313" key="2">
    <source>
        <dbReference type="Proteomes" id="UP000008311"/>
    </source>
</evidence>
<reference evidence="2" key="1">
    <citation type="journal article" date="2010" name="Nat. Biotechnol.">
        <title>Draft genome sequence of the oilseed species Ricinus communis.</title>
        <authorList>
            <person name="Chan A.P."/>
            <person name="Crabtree J."/>
            <person name="Zhao Q."/>
            <person name="Lorenzi H."/>
            <person name="Orvis J."/>
            <person name="Puiu D."/>
            <person name="Melake-Berhan A."/>
            <person name="Jones K.M."/>
            <person name="Redman J."/>
            <person name="Chen G."/>
            <person name="Cahoon E.B."/>
            <person name="Gedil M."/>
            <person name="Stanke M."/>
            <person name="Haas B.J."/>
            <person name="Wortman J.R."/>
            <person name="Fraser-Liggett C.M."/>
            <person name="Ravel J."/>
            <person name="Rabinowicz P.D."/>
        </authorList>
    </citation>
    <scope>NUCLEOTIDE SEQUENCE [LARGE SCALE GENOMIC DNA]</scope>
    <source>
        <strain evidence="2">cv. Hale</strain>
    </source>
</reference>
<sequence length="121" mass="13519">MGLVTCVGINTAPCINVRLFKKLMSKCWIRFLKFLTRMLASQEDTECHCIYALEGKATPTTLKTKGTSKTNFLLVSIESGSTPSYVPTPVAHEMKWRTLERFPITVTSATGHELHGDQEIN</sequence>
<dbReference type="EMBL" id="EQ973772">
    <property type="protein sequence ID" value="EEF52248.1"/>
    <property type="molecule type" value="Genomic_DNA"/>
</dbReference>
<organism evidence="1 2">
    <name type="scientific">Ricinus communis</name>
    <name type="common">Castor bean</name>
    <dbReference type="NCBI Taxonomy" id="3988"/>
    <lineage>
        <taxon>Eukaryota</taxon>
        <taxon>Viridiplantae</taxon>
        <taxon>Streptophyta</taxon>
        <taxon>Embryophyta</taxon>
        <taxon>Tracheophyta</taxon>
        <taxon>Spermatophyta</taxon>
        <taxon>Magnoliopsida</taxon>
        <taxon>eudicotyledons</taxon>
        <taxon>Gunneridae</taxon>
        <taxon>Pentapetalae</taxon>
        <taxon>rosids</taxon>
        <taxon>fabids</taxon>
        <taxon>Malpighiales</taxon>
        <taxon>Euphorbiaceae</taxon>
        <taxon>Acalyphoideae</taxon>
        <taxon>Acalypheae</taxon>
        <taxon>Ricinus</taxon>
    </lineage>
</organism>
<keyword evidence="2" id="KW-1185">Reference proteome</keyword>
<dbReference type="AlphaFoldDB" id="B9R6W8"/>
<proteinExistence type="predicted"/>
<accession>B9R6W8</accession>
<gene>
    <name evidence="1" type="ORF">RCOM_1586630</name>
</gene>
<evidence type="ECO:0000313" key="1">
    <source>
        <dbReference type="EMBL" id="EEF52248.1"/>
    </source>
</evidence>
<dbReference type="Proteomes" id="UP000008311">
    <property type="component" value="Unassembled WGS sequence"/>
</dbReference>